<dbReference type="Pfam" id="PF13344">
    <property type="entry name" value="Hydrolase_6"/>
    <property type="match status" value="1"/>
</dbReference>
<dbReference type="OrthoDB" id="25155at2157"/>
<evidence type="ECO:0000313" key="3">
    <source>
        <dbReference type="Proteomes" id="UP000281431"/>
    </source>
</evidence>
<dbReference type="SUPFAM" id="SSF56784">
    <property type="entry name" value="HAD-like"/>
    <property type="match status" value="1"/>
</dbReference>
<reference evidence="2 3" key="1">
    <citation type="submission" date="2018-10" db="EMBL/GenBank/DDBJ databases">
        <title>Natrarchaeobius chitinivorans gen. nov., sp. nov., and Natrarchaeobius haloalkaliphilus sp. nov., alkaliphilic, chitin-utilizing haloarchaea from hypersaline alkaline lakes.</title>
        <authorList>
            <person name="Sorokin D.Y."/>
            <person name="Elcheninov A.G."/>
            <person name="Kostrikina N.A."/>
            <person name="Bale N.J."/>
            <person name="Sinninghe Damste J.S."/>
            <person name="Khijniak T.V."/>
            <person name="Kublanov I.V."/>
            <person name="Toshchakov S.V."/>
        </authorList>
    </citation>
    <scope>NUCLEOTIDE SEQUENCE [LARGE SCALE GENOMIC DNA]</scope>
    <source>
        <strain evidence="2 3">AArcht7</strain>
    </source>
</reference>
<dbReference type="Proteomes" id="UP000281431">
    <property type="component" value="Unassembled WGS sequence"/>
</dbReference>
<dbReference type="InterPro" id="IPR006439">
    <property type="entry name" value="HAD-SF_hydro_IA"/>
</dbReference>
<protein>
    <submittedName>
        <fullName evidence="2">HAD-IIA family hydrolase</fullName>
    </submittedName>
</protein>
<dbReference type="Pfam" id="PF13242">
    <property type="entry name" value="Hydrolase_like"/>
    <property type="match status" value="1"/>
</dbReference>
<dbReference type="GO" id="GO:0016791">
    <property type="term" value="F:phosphatase activity"/>
    <property type="evidence" value="ECO:0007669"/>
    <property type="project" value="TreeGrafter"/>
</dbReference>
<dbReference type="PANTHER" id="PTHR19288">
    <property type="entry name" value="4-NITROPHENYLPHOSPHATASE-RELATED"/>
    <property type="match status" value="1"/>
</dbReference>
<keyword evidence="3" id="KW-1185">Reference proteome</keyword>
<comment type="caution">
    <text evidence="2">The sequence shown here is derived from an EMBL/GenBank/DDBJ whole genome shotgun (WGS) entry which is preliminary data.</text>
</comment>
<dbReference type="AlphaFoldDB" id="A0A3N6PKD5"/>
<accession>A0A3N6PKD5</accession>
<evidence type="ECO:0000256" key="1">
    <source>
        <dbReference type="ARBA" id="ARBA00007958"/>
    </source>
</evidence>
<keyword evidence="2" id="KW-0378">Hydrolase</keyword>
<gene>
    <name evidence="2" type="ORF">EA472_14995</name>
</gene>
<dbReference type="GO" id="GO:0005737">
    <property type="term" value="C:cytoplasm"/>
    <property type="evidence" value="ECO:0007669"/>
    <property type="project" value="TreeGrafter"/>
</dbReference>
<dbReference type="NCBIfam" id="TIGR01549">
    <property type="entry name" value="HAD-SF-IA-v1"/>
    <property type="match status" value="1"/>
</dbReference>
<dbReference type="Gene3D" id="3.40.50.1000">
    <property type="entry name" value="HAD superfamily/HAD-like"/>
    <property type="match status" value="2"/>
</dbReference>
<dbReference type="InterPro" id="IPR006357">
    <property type="entry name" value="HAD-SF_hydro_IIA"/>
</dbReference>
<evidence type="ECO:0000313" key="2">
    <source>
        <dbReference type="EMBL" id="RQG99175.1"/>
    </source>
</evidence>
<proteinExistence type="inferred from homology"/>
<dbReference type="EMBL" id="REFZ01000010">
    <property type="protein sequence ID" value="RQG99175.1"/>
    <property type="molecule type" value="Genomic_DNA"/>
</dbReference>
<name>A0A3N6PKD5_NATCH</name>
<comment type="similarity">
    <text evidence="1">Belongs to the HAD-like hydrolase superfamily.</text>
</comment>
<dbReference type="NCBIfam" id="TIGR01460">
    <property type="entry name" value="HAD-SF-IIA"/>
    <property type="match status" value="1"/>
</dbReference>
<organism evidence="2 3">
    <name type="scientific">Natrarchaeobius chitinivorans</name>
    <dbReference type="NCBI Taxonomy" id="1679083"/>
    <lineage>
        <taxon>Archaea</taxon>
        <taxon>Methanobacteriati</taxon>
        <taxon>Methanobacteriota</taxon>
        <taxon>Stenosarchaea group</taxon>
        <taxon>Halobacteria</taxon>
        <taxon>Halobacteriales</taxon>
        <taxon>Natrialbaceae</taxon>
        <taxon>Natrarchaeobius</taxon>
    </lineage>
</organism>
<dbReference type="InterPro" id="IPR023214">
    <property type="entry name" value="HAD_sf"/>
</dbReference>
<dbReference type="InterPro" id="IPR036412">
    <property type="entry name" value="HAD-like_sf"/>
</dbReference>
<sequence length="258" mass="26987">MKAALIDLDGTVWRGERLIDGAASGLGALRDAGLPIVFFTNADNLRPEQFVERLESLGLDGDLGSLVTAGSATASYVVSKHPDAKTFVLGPEELHQDCRDAGVQLVESGEADVVVAGRTLEFDMDLLARTLDVFTEETVLLAPSVDRTHPVEDGERPGAGAIVSAVTGMTGTEPTVVGKPSPWMADIAADSIGVDPSDCLIVGDRLESDIQMGADVGMTTALVLTGATDRSDLRSTESEGITPDHVLESLGDVEDVLS</sequence>
<dbReference type="PANTHER" id="PTHR19288:SF46">
    <property type="entry name" value="HALOACID DEHALOGENASE-LIKE HYDROLASE DOMAIN-CONTAINING PROTEIN 2"/>
    <property type="match status" value="1"/>
</dbReference>